<dbReference type="AlphaFoldDB" id="A0A9P6JXS3"/>
<sequence>MCTLHLFRQWTAAAIYYWINRITIKMQMYFGLNEIKAVAFIQDKEYATTLRFTDGDTYSRPQAPIKNNKNVQPKPSVLSRRPKGRRASLDPQDYQPLTPSSSSSSEVGTTSYQPSASSYETCSSSPSFPVEDQDGTPAQ</sequence>
<keyword evidence="3" id="KW-1185">Reference proteome</keyword>
<dbReference type="EMBL" id="JAAAXW010000581">
    <property type="protein sequence ID" value="KAF9536713.1"/>
    <property type="molecule type" value="Genomic_DNA"/>
</dbReference>
<evidence type="ECO:0000313" key="2">
    <source>
        <dbReference type="EMBL" id="KAF9536713.1"/>
    </source>
</evidence>
<gene>
    <name evidence="2" type="ORF">EC957_009921</name>
</gene>
<protein>
    <submittedName>
        <fullName evidence="2">Uncharacterized protein</fullName>
    </submittedName>
</protein>
<dbReference type="Proteomes" id="UP000723463">
    <property type="component" value="Unassembled WGS sequence"/>
</dbReference>
<evidence type="ECO:0000313" key="3">
    <source>
        <dbReference type="Proteomes" id="UP000723463"/>
    </source>
</evidence>
<feature type="compositionally biased region" description="Polar residues" evidence="1">
    <location>
        <begin position="106"/>
        <end position="127"/>
    </location>
</feature>
<feature type="region of interest" description="Disordered" evidence="1">
    <location>
        <begin position="52"/>
        <end position="139"/>
    </location>
</feature>
<organism evidence="2 3">
    <name type="scientific">Mortierella hygrophila</name>
    <dbReference type="NCBI Taxonomy" id="979708"/>
    <lineage>
        <taxon>Eukaryota</taxon>
        <taxon>Fungi</taxon>
        <taxon>Fungi incertae sedis</taxon>
        <taxon>Mucoromycota</taxon>
        <taxon>Mortierellomycotina</taxon>
        <taxon>Mortierellomycetes</taxon>
        <taxon>Mortierellales</taxon>
        <taxon>Mortierellaceae</taxon>
        <taxon>Mortierella</taxon>
    </lineage>
</organism>
<name>A0A9P6JXS3_9FUNG</name>
<evidence type="ECO:0000256" key="1">
    <source>
        <dbReference type="SAM" id="MobiDB-lite"/>
    </source>
</evidence>
<comment type="caution">
    <text evidence="2">The sequence shown here is derived from an EMBL/GenBank/DDBJ whole genome shotgun (WGS) entry which is preliminary data.</text>
</comment>
<accession>A0A9P6JXS3</accession>
<reference evidence="2" key="1">
    <citation type="journal article" date="2020" name="Fungal Divers.">
        <title>Resolving the Mortierellaceae phylogeny through synthesis of multi-gene phylogenetics and phylogenomics.</title>
        <authorList>
            <person name="Vandepol N."/>
            <person name="Liber J."/>
            <person name="Desiro A."/>
            <person name="Na H."/>
            <person name="Kennedy M."/>
            <person name="Barry K."/>
            <person name="Grigoriev I.V."/>
            <person name="Miller A.N."/>
            <person name="O'Donnell K."/>
            <person name="Stajich J.E."/>
            <person name="Bonito G."/>
        </authorList>
    </citation>
    <scope>NUCLEOTIDE SEQUENCE</scope>
    <source>
        <strain evidence="2">NRRL 2591</strain>
    </source>
</reference>
<proteinExistence type="predicted"/>